<reference evidence="1" key="1">
    <citation type="submission" date="2020-04" db="EMBL/GenBank/DDBJ databases">
        <authorList>
            <person name="Zhang T."/>
        </authorList>
    </citation>
    <scope>NUCLEOTIDE SEQUENCE</scope>
    <source>
        <strain evidence="1">HKST-UBA17</strain>
    </source>
</reference>
<organism evidence="1 2">
    <name type="scientific">Candidatus Dojkabacteria bacterium</name>
    <dbReference type="NCBI Taxonomy" id="2099670"/>
    <lineage>
        <taxon>Bacteria</taxon>
        <taxon>Candidatus Dojkabacteria</taxon>
    </lineage>
</organism>
<reference evidence="1" key="2">
    <citation type="journal article" date="2021" name="Microbiome">
        <title>Successional dynamics and alternative stable states in a saline activated sludge microbial community over 9 years.</title>
        <authorList>
            <person name="Wang Y."/>
            <person name="Ye J."/>
            <person name="Ju F."/>
            <person name="Liu L."/>
            <person name="Boyd J.A."/>
            <person name="Deng Y."/>
            <person name="Parks D.H."/>
            <person name="Jiang X."/>
            <person name="Yin X."/>
            <person name="Woodcroft B.J."/>
            <person name="Tyson G.W."/>
            <person name="Hugenholtz P."/>
            <person name="Polz M.F."/>
            <person name="Zhang T."/>
        </authorList>
    </citation>
    <scope>NUCLEOTIDE SEQUENCE</scope>
    <source>
        <strain evidence="1">HKST-UBA17</strain>
    </source>
</reference>
<name>A0A955I2H8_9BACT</name>
<dbReference type="AlphaFoldDB" id="A0A955I2H8"/>
<sequence length="174" mass="21143">MYKKLIEKGFSILGIVVDGRRSFYNSFGTTPIQMCHFHMAKILARYLTRHPNLQVNIDLWNIWYKIETLTPYQLHKELFNWYRVYADELVQGYIDPRDNRWRYTKERTVKAYQSLLRFTQYLFVYKTSKWIPSTNNSTEGMFSQMKRKINIHNGLTLGRKMRIVHYYLLNNRPQ</sequence>
<comment type="caution">
    <text evidence="1">The sequence shown here is derived from an EMBL/GenBank/DDBJ whole genome shotgun (WGS) entry which is preliminary data.</text>
</comment>
<gene>
    <name evidence="1" type="ORF">KC685_03065</name>
</gene>
<protein>
    <recommendedName>
        <fullName evidence="3">Transposase</fullName>
    </recommendedName>
</protein>
<evidence type="ECO:0000313" key="1">
    <source>
        <dbReference type="EMBL" id="MCA9376874.1"/>
    </source>
</evidence>
<dbReference type="EMBL" id="JAGQLN010000009">
    <property type="protein sequence ID" value="MCA9376874.1"/>
    <property type="molecule type" value="Genomic_DNA"/>
</dbReference>
<evidence type="ECO:0008006" key="3">
    <source>
        <dbReference type="Google" id="ProtNLM"/>
    </source>
</evidence>
<accession>A0A955I2H8</accession>
<dbReference type="Proteomes" id="UP000741282">
    <property type="component" value="Unassembled WGS sequence"/>
</dbReference>
<evidence type="ECO:0000313" key="2">
    <source>
        <dbReference type="Proteomes" id="UP000741282"/>
    </source>
</evidence>
<proteinExistence type="predicted"/>